<dbReference type="InterPro" id="IPR002110">
    <property type="entry name" value="Ankyrin_rpt"/>
</dbReference>
<dbReference type="STRING" id="576137.A0A1L7XN93"/>
<accession>A0A1L7XN93</accession>
<keyword evidence="1" id="KW-0040">ANK repeat</keyword>
<sequence>MEVLSGVSSAFAVVSLTIELGDKIKKLCNFWCSIQEAPKEIRSISRDLNIISDVLDDIRQDADSARPQLRALSASRAALEQCSDSLETLREHVDELAPGLLDGKRRVRKWAAFKAAWKEEKLTRFQAVLRDMKLTLILARQNSTNRTTLAYQDSSQQNLSFIAQAMGFLLEEQSSRTITTKSSASLDMDEHLMALRHESQRLSSSISNPIARFGFEKTIESAFSQFSNSLDVSKGQRHSCHSLLNTENQPIRGAVSTDNTERSTCSKTTYRYSINSIFGTIYVSSTTTEYVVTSTYEVEPDQDRNDETVKIETSFTVHPSRWLQICGINHGIRIALSKSFQGVDCRLRTYRAVPDDAPIFELCRLGKFDEIRHLFDKKLASPWDTNSLGQTPLHEAAKNARPDTCQFLITQGADLDARDNYGRSVAYYAFSRDLSSFWPLPVSFSVWSCKAHIETMRLFQEKLDTLSKEASNALSHLMIFNKCDNRACSHPPGLRQSFEWAFPILKDSIFQDGPSKRKTIATFLIHAMRGNDIDVRPLARILPFVGDINEDRSAEDSVWVPLGHGIVHKICDGGGKHWQELQDFAHLLVPLGLDLHAPWNSEYNRMNGSTPTSSVLGFSRNFFRFRELLRGQAINIPKFVEDELRQKPLPDAGWTQESLQELFDLDFEPITVQLQCPCCNILYGAWGAEPRDVSGGIEKSWLNMLKRLRERQKDGTSIEEILRIRDQEIVDLKEPMLGICGYIHCEIGKLNRKKEEEPEEEGSPFLLSI</sequence>
<keyword evidence="4" id="KW-1185">Reference proteome</keyword>
<evidence type="ECO:0000259" key="2">
    <source>
        <dbReference type="Pfam" id="PF17107"/>
    </source>
</evidence>
<reference evidence="3 4" key="1">
    <citation type="submission" date="2016-03" db="EMBL/GenBank/DDBJ databases">
        <authorList>
            <person name="Ploux O."/>
        </authorList>
    </citation>
    <scope>NUCLEOTIDE SEQUENCE [LARGE SCALE GENOMIC DNA]</scope>
    <source>
        <strain evidence="3 4">UAMH 11012</strain>
    </source>
</reference>
<dbReference type="Proteomes" id="UP000184330">
    <property type="component" value="Unassembled WGS sequence"/>
</dbReference>
<dbReference type="SUPFAM" id="SSF48403">
    <property type="entry name" value="Ankyrin repeat"/>
    <property type="match status" value="1"/>
</dbReference>
<dbReference type="AlphaFoldDB" id="A0A1L7XN93"/>
<dbReference type="EMBL" id="FJOG01000037">
    <property type="protein sequence ID" value="CZR66503.1"/>
    <property type="molecule type" value="Genomic_DNA"/>
</dbReference>
<dbReference type="Gene3D" id="1.25.40.20">
    <property type="entry name" value="Ankyrin repeat-containing domain"/>
    <property type="match status" value="1"/>
</dbReference>
<organism evidence="3 4">
    <name type="scientific">Phialocephala subalpina</name>
    <dbReference type="NCBI Taxonomy" id="576137"/>
    <lineage>
        <taxon>Eukaryota</taxon>
        <taxon>Fungi</taxon>
        <taxon>Dikarya</taxon>
        <taxon>Ascomycota</taxon>
        <taxon>Pezizomycotina</taxon>
        <taxon>Leotiomycetes</taxon>
        <taxon>Helotiales</taxon>
        <taxon>Mollisiaceae</taxon>
        <taxon>Phialocephala</taxon>
        <taxon>Phialocephala fortinii species complex</taxon>
    </lineage>
</organism>
<evidence type="ECO:0000256" key="1">
    <source>
        <dbReference type="PROSITE-ProRule" id="PRU00023"/>
    </source>
</evidence>
<dbReference type="InterPro" id="IPR031352">
    <property type="entry name" value="SesA"/>
</dbReference>
<dbReference type="SMART" id="SM00248">
    <property type="entry name" value="ANK"/>
    <property type="match status" value="1"/>
</dbReference>
<proteinExistence type="predicted"/>
<dbReference type="Pfam" id="PF00023">
    <property type="entry name" value="Ank"/>
    <property type="match status" value="1"/>
</dbReference>
<evidence type="ECO:0000313" key="3">
    <source>
        <dbReference type="EMBL" id="CZR66503.1"/>
    </source>
</evidence>
<feature type="domain" description="NACHT-NTPase and P-loop NTPases N-terminal" evidence="2">
    <location>
        <begin position="8"/>
        <end position="122"/>
    </location>
</feature>
<dbReference type="PROSITE" id="PS50297">
    <property type="entry name" value="ANK_REP_REGION"/>
    <property type="match status" value="1"/>
</dbReference>
<dbReference type="PROSITE" id="PS50088">
    <property type="entry name" value="ANK_REPEAT"/>
    <property type="match status" value="1"/>
</dbReference>
<name>A0A1L7XN93_9HELO</name>
<gene>
    <name evidence="3" type="ORF">PAC_16404</name>
</gene>
<evidence type="ECO:0000313" key="4">
    <source>
        <dbReference type="Proteomes" id="UP000184330"/>
    </source>
</evidence>
<dbReference type="InterPro" id="IPR036770">
    <property type="entry name" value="Ankyrin_rpt-contain_sf"/>
</dbReference>
<feature type="repeat" description="ANK" evidence="1">
    <location>
        <begin position="388"/>
        <end position="420"/>
    </location>
</feature>
<dbReference type="Pfam" id="PF17107">
    <property type="entry name" value="SesA"/>
    <property type="match status" value="1"/>
</dbReference>
<dbReference type="OrthoDB" id="3553744at2759"/>
<protein>
    <recommendedName>
        <fullName evidence="2">NACHT-NTPase and P-loop NTPases N-terminal domain-containing protein</fullName>
    </recommendedName>
</protein>